<keyword evidence="3" id="KW-1003">Cell membrane</keyword>
<evidence type="ECO:0000256" key="8">
    <source>
        <dbReference type="ARBA" id="ARBA00023251"/>
    </source>
</evidence>
<dbReference type="InterPro" id="IPR003439">
    <property type="entry name" value="ABC_transporter-like_ATP-bd"/>
</dbReference>
<evidence type="ECO:0000313" key="11">
    <source>
        <dbReference type="EMBL" id="GAA2168389.1"/>
    </source>
</evidence>
<dbReference type="InterPro" id="IPR027417">
    <property type="entry name" value="P-loop_NTPase"/>
</dbReference>
<dbReference type="SMART" id="SM00382">
    <property type="entry name" value="AAA"/>
    <property type="match status" value="1"/>
</dbReference>
<evidence type="ECO:0000256" key="1">
    <source>
        <dbReference type="ARBA" id="ARBA00004413"/>
    </source>
</evidence>
<keyword evidence="5 11" id="KW-0067">ATP-binding</keyword>
<evidence type="ECO:0000256" key="4">
    <source>
        <dbReference type="ARBA" id="ARBA00022741"/>
    </source>
</evidence>
<dbReference type="PROSITE" id="PS50893">
    <property type="entry name" value="ABC_TRANSPORTER_2"/>
    <property type="match status" value="1"/>
</dbReference>
<dbReference type="InterPro" id="IPR003593">
    <property type="entry name" value="AAA+_ATPase"/>
</dbReference>
<accession>A0ABP5MC97</accession>
<dbReference type="NCBIfam" id="TIGR01188">
    <property type="entry name" value="drrA"/>
    <property type="match status" value="1"/>
</dbReference>
<protein>
    <submittedName>
        <fullName evidence="11">Daunorubicin resistance protein DrrA family ABC transporter ATP-binding protein</fullName>
    </submittedName>
</protein>
<dbReference type="GO" id="GO:0005524">
    <property type="term" value="F:ATP binding"/>
    <property type="evidence" value="ECO:0007669"/>
    <property type="project" value="UniProtKB-KW"/>
</dbReference>
<dbReference type="PANTHER" id="PTHR42711">
    <property type="entry name" value="ABC TRANSPORTER ATP-BINDING PROTEIN"/>
    <property type="match status" value="1"/>
</dbReference>
<evidence type="ECO:0000256" key="9">
    <source>
        <dbReference type="ARBA" id="ARBA00049985"/>
    </source>
</evidence>
<evidence type="ECO:0000313" key="12">
    <source>
        <dbReference type="Proteomes" id="UP001501020"/>
    </source>
</evidence>
<dbReference type="Proteomes" id="UP001501020">
    <property type="component" value="Unassembled WGS sequence"/>
</dbReference>
<dbReference type="InterPro" id="IPR017871">
    <property type="entry name" value="ABC_transporter-like_CS"/>
</dbReference>
<keyword evidence="7" id="KW-0472">Membrane</keyword>
<keyword evidence="12" id="KW-1185">Reference proteome</keyword>
<name>A0ABP5MC97_9ACTN</name>
<dbReference type="EMBL" id="BAAAMR010000156">
    <property type="protein sequence ID" value="GAA2168389.1"/>
    <property type="molecule type" value="Genomic_DNA"/>
</dbReference>
<dbReference type="Gene3D" id="3.40.50.300">
    <property type="entry name" value="P-loop containing nucleotide triphosphate hydrolases"/>
    <property type="match status" value="1"/>
</dbReference>
<comment type="similarity">
    <text evidence="9">Belongs to the ABC transporter superfamily. Drug exporter-1 (DrugE1) (TC 3.A.1.105) family.</text>
</comment>
<keyword evidence="8" id="KW-0046">Antibiotic resistance</keyword>
<dbReference type="InterPro" id="IPR005894">
    <property type="entry name" value="DrrA"/>
</dbReference>
<sequence>MSEPHFAVDAAGLRKTYGATTALDGLDLRVPAGTVHGLLGPNGAGKTTCVRVLATLARPDGGRAAVAGHDVVRAPDRVKARIGLVGQQAAVDELLTGRQNLVMFGRLHHLGVRRARRRAGELLERFRLADAADRPAGKYSGGMRRRLDLAAGMILAPAVLFLDEPTTGLDPRSRIEVWDAVRALAGDGTTVVLTTQYLEEADRLADAISVVDRGRVIAEGSPDRLKSRLGGDHLRIVVEDPGALAAAAEIARRVAGAEPEVDADALAVTAPVPNRVGALTGAVRALDEAGLRVADIGVRRPTLDEVFLHLTGGPAAAHNATADDDQEVPA</sequence>
<evidence type="ECO:0000256" key="3">
    <source>
        <dbReference type="ARBA" id="ARBA00022475"/>
    </source>
</evidence>
<dbReference type="RefSeq" id="WP_344283158.1">
    <property type="nucleotide sequence ID" value="NZ_BAAAMR010000156.1"/>
</dbReference>
<dbReference type="PANTHER" id="PTHR42711:SF19">
    <property type="entry name" value="DOXORUBICIN RESISTANCE ATP-BINDING PROTEIN DRRA"/>
    <property type="match status" value="1"/>
</dbReference>
<gene>
    <name evidence="11" type="ORF">GCM10009727_89800</name>
</gene>
<dbReference type="PROSITE" id="PS00211">
    <property type="entry name" value="ABC_TRANSPORTER_1"/>
    <property type="match status" value="1"/>
</dbReference>
<reference evidence="12" key="1">
    <citation type="journal article" date="2019" name="Int. J. Syst. Evol. Microbiol.">
        <title>The Global Catalogue of Microorganisms (GCM) 10K type strain sequencing project: providing services to taxonomists for standard genome sequencing and annotation.</title>
        <authorList>
            <consortium name="The Broad Institute Genomics Platform"/>
            <consortium name="The Broad Institute Genome Sequencing Center for Infectious Disease"/>
            <person name="Wu L."/>
            <person name="Ma J."/>
        </authorList>
    </citation>
    <scope>NUCLEOTIDE SEQUENCE [LARGE SCALE GENOMIC DNA]</scope>
    <source>
        <strain evidence="12">JCM 13850</strain>
    </source>
</reference>
<proteinExistence type="inferred from homology"/>
<keyword evidence="2" id="KW-0813">Transport</keyword>
<evidence type="ECO:0000256" key="2">
    <source>
        <dbReference type="ARBA" id="ARBA00022448"/>
    </source>
</evidence>
<organism evidence="11 12">
    <name type="scientific">Actinomadura napierensis</name>
    <dbReference type="NCBI Taxonomy" id="267854"/>
    <lineage>
        <taxon>Bacteria</taxon>
        <taxon>Bacillati</taxon>
        <taxon>Actinomycetota</taxon>
        <taxon>Actinomycetes</taxon>
        <taxon>Streptosporangiales</taxon>
        <taxon>Thermomonosporaceae</taxon>
        <taxon>Actinomadura</taxon>
    </lineage>
</organism>
<dbReference type="SUPFAM" id="SSF52540">
    <property type="entry name" value="P-loop containing nucleoside triphosphate hydrolases"/>
    <property type="match status" value="1"/>
</dbReference>
<evidence type="ECO:0000256" key="5">
    <source>
        <dbReference type="ARBA" id="ARBA00022840"/>
    </source>
</evidence>
<keyword evidence="6" id="KW-1278">Translocase</keyword>
<keyword evidence="4" id="KW-0547">Nucleotide-binding</keyword>
<comment type="caution">
    <text evidence="11">The sequence shown here is derived from an EMBL/GenBank/DDBJ whole genome shotgun (WGS) entry which is preliminary data.</text>
</comment>
<evidence type="ECO:0000256" key="7">
    <source>
        <dbReference type="ARBA" id="ARBA00023136"/>
    </source>
</evidence>
<comment type="subcellular location">
    <subcellularLocation>
        <location evidence="1">Cell membrane</location>
        <topology evidence="1">Peripheral membrane protein</topology>
        <orientation evidence="1">Cytoplasmic side</orientation>
    </subcellularLocation>
</comment>
<evidence type="ECO:0000259" key="10">
    <source>
        <dbReference type="PROSITE" id="PS50893"/>
    </source>
</evidence>
<evidence type="ECO:0000256" key="6">
    <source>
        <dbReference type="ARBA" id="ARBA00022967"/>
    </source>
</evidence>
<feature type="domain" description="ABC transporter" evidence="10">
    <location>
        <begin position="8"/>
        <end position="238"/>
    </location>
</feature>
<dbReference type="InterPro" id="IPR050763">
    <property type="entry name" value="ABC_transporter_ATP-binding"/>
</dbReference>
<dbReference type="Pfam" id="PF00005">
    <property type="entry name" value="ABC_tran"/>
    <property type="match status" value="1"/>
</dbReference>